<dbReference type="PANTHER" id="PTHR38095">
    <property type="entry name" value="ANAEROBIC DIMETHYL SULFOXIDE REDUCTASE CHAIN YNFH"/>
    <property type="match status" value="1"/>
</dbReference>
<organism evidence="2 3">
    <name type="scientific">Nitratireductor mangrovi</name>
    <dbReference type="NCBI Taxonomy" id="2599600"/>
    <lineage>
        <taxon>Bacteria</taxon>
        <taxon>Pseudomonadati</taxon>
        <taxon>Pseudomonadota</taxon>
        <taxon>Alphaproteobacteria</taxon>
        <taxon>Hyphomicrobiales</taxon>
        <taxon>Phyllobacteriaceae</taxon>
        <taxon>Nitratireductor</taxon>
    </lineage>
</organism>
<feature type="transmembrane region" description="Helical" evidence="1">
    <location>
        <begin position="270"/>
        <end position="289"/>
    </location>
</feature>
<dbReference type="Pfam" id="PF04976">
    <property type="entry name" value="DmsC"/>
    <property type="match status" value="1"/>
</dbReference>
<dbReference type="RefSeq" id="WP_146301528.1">
    <property type="nucleotide sequence ID" value="NZ_CP042301.2"/>
</dbReference>
<keyword evidence="1" id="KW-0812">Transmembrane</keyword>
<evidence type="ECO:0000256" key="1">
    <source>
        <dbReference type="SAM" id="Phobius"/>
    </source>
</evidence>
<feature type="transmembrane region" description="Helical" evidence="1">
    <location>
        <begin position="139"/>
        <end position="161"/>
    </location>
</feature>
<feature type="transmembrane region" description="Helical" evidence="1">
    <location>
        <begin position="242"/>
        <end position="264"/>
    </location>
</feature>
<dbReference type="AlphaFoldDB" id="A0A5B8L4S8"/>
<dbReference type="KEGG" id="niy:FQ775_22405"/>
<accession>A0A5B8L4S8</accession>
<gene>
    <name evidence="2" type="ORF">FQ775_22405</name>
</gene>
<keyword evidence="1" id="KW-0472">Membrane</keyword>
<feature type="transmembrane region" description="Helical" evidence="1">
    <location>
        <begin position="167"/>
        <end position="188"/>
    </location>
</feature>
<evidence type="ECO:0000313" key="3">
    <source>
        <dbReference type="Proteomes" id="UP000321389"/>
    </source>
</evidence>
<dbReference type="GO" id="GO:0009390">
    <property type="term" value="C:dimethyl sulfoxide reductase complex"/>
    <property type="evidence" value="ECO:0007669"/>
    <property type="project" value="TreeGrafter"/>
</dbReference>
<dbReference type="EMBL" id="CP042301">
    <property type="protein sequence ID" value="QDZ02894.1"/>
    <property type="molecule type" value="Genomic_DNA"/>
</dbReference>
<protein>
    <submittedName>
        <fullName evidence="2">Dimethyl sulfoxide reductase anchor subunit</fullName>
    </submittedName>
</protein>
<evidence type="ECO:0000313" key="2">
    <source>
        <dbReference type="EMBL" id="QDZ02894.1"/>
    </source>
</evidence>
<dbReference type="GO" id="GO:0005886">
    <property type="term" value="C:plasma membrane"/>
    <property type="evidence" value="ECO:0007669"/>
    <property type="project" value="TreeGrafter"/>
</dbReference>
<dbReference type="GO" id="GO:0009389">
    <property type="term" value="F:dimethyl sulfoxide reductase activity"/>
    <property type="evidence" value="ECO:0007669"/>
    <property type="project" value="TreeGrafter"/>
</dbReference>
<keyword evidence="1" id="KW-1133">Transmembrane helix</keyword>
<sequence length="308" mass="32344">MHPALSIIVFTTSSGLGYGLAFMLGLGLLDPQTLAAKLAHLMALALIAGGLLSSTLHLGNPQRAWRALSQWRSSWLSREGVMAIVSFVPLCVSAWLALFEGRYSLPVGLAGSACCVVTVYCTAMIYASLRTVEAWHTPLTPAAFLCFAGAGGAVLATLFAAAGGGAAGVPAFLALILLVVAWAIKLVWRTRMRRLVSPSSPESATGLGNIGRVRLLERPHMTENYLTREMGFRVARKHAAKLAVIAVILGGVLPLLLIALLASVVPAPGAGAAALAFLAALSHAAGMLVERWLFFAEARHAVMNYYGG</sequence>
<dbReference type="GO" id="GO:0019645">
    <property type="term" value="P:anaerobic electron transport chain"/>
    <property type="evidence" value="ECO:0007669"/>
    <property type="project" value="InterPro"/>
</dbReference>
<feature type="transmembrane region" description="Helical" evidence="1">
    <location>
        <begin position="105"/>
        <end position="127"/>
    </location>
</feature>
<keyword evidence="3" id="KW-1185">Reference proteome</keyword>
<reference evidence="2" key="1">
    <citation type="submission" date="2020-04" db="EMBL/GenBank/DDBJ databases">
        <title>Nitratireductor sp. nov. isolated from mangrove soil.</title>
        <authorList>
            <person name="Ye Y."/>
        </authorList>
    </citation>
    <scope>NUCLEOTIDE SEQUENCE</scope>
    <source>
        <strain evidence="2">SY7</strain>
    </source>
</reference>
<name>A0A5B8L4S8_9HYPH</name>
<feature type="transmembrane region" description="Helical" evidence="1">
    <location>
        <begin position="7"/>
        <end position="29"/>
    </location>
</feature>
<feature type="transmembrane region" description="Helical" evidence="1">
    <location>
        <begin position="80"/>
        <end position="99"/>
    </location>
</feature>
<dbReference type="InterPro" id="IPR007059">
    <property type="entry name" value="DmsC"/>
</dbReference>
<dbReference type="PANTHER" id="PTHR38095:SF1">
    <property type="entry name" value="ANAEROBIC DIMETHYL SULFOXIDE REDUCTASE CHAIN YNFH"/>
    <property type="match status" value="1"/>
</dbReference>
<feature type="transmembrane region" description="Helical" evidence="1">
    <location>
        <begin position="41"/>
        <end position="59"/>
    </location>
</feature>
<dbReference type="Proteomes" id="UP000321389">
    <property type="component" value="Chromosome"/>
</dbReference>
<proteinExistence type="predicted"/>
<dbReference type="OrthoDB" id="5520897at2"/>